<accession>A0A7L2Z3H9</accession>
<evidence type="ECO:0000256" key="5">
    <source>
        <dbReference type="SAM" id="SignalP"/>
    </source>
</evidence>
<dbReference type="GO" id="GO:0005102">
    <property type="term" value="F:signaling receptor binding"/>
    <property type="evidence" value="ECO:0007669"/>
    <property type="project" value="TreeGrafter"/>
</dbReference>
<feature type="domain" description="Ig-like" evidence="6">
    <location>
        <begin position="7"/>
        <end position="134"/>
    </location>
</feature>
<dbReference type="AlphaFoldDB" id="A0A7L2Z3H9"/>
<dbReference type="InterPro" id="IPR003598">
    <property type="entry name" value="Ig_sub2"/>
</dbReference>
<feature type="non-terminal residue" evidence="7">
    <location>
        <position position="187"/>
    </location>
</feature>
<dbReference type="SMART" id="SM00408">
    <property type="entry name" value="IGc2"/>
    <property type="match status" value="1"/>
</dbReference>
<feature type="non-terminal residue" evidence="7">
    <location>
        <position position="1"/>
    </location>
</feature>
<dbReference type="InterPro" id="IPR013106">
    <property type="entry name" value="Ig_V-set"/>
</dbReference>
<reference evidence="7 8" key="1">
    <citation type="submission" date="2019-09" db="EMBL/GenBank/DDBJ databases">
        <title>Bird 10,000 Genomes (B10K) Project - Family phase.</title>
        <authorList>
            <person name="Zhang G."/>
        </authorList>
    </citation>
    <scope>NUCLEOTIDE SEQUENCE [LARGE SCALE GENOMIC DNA]</scope>
    <source>
        <strain evidence="7">B10K-DU-002-59</strain>
        <tissue evidence="7">Muscle</tissue>
    </source>
</reference>
<keyword evidence="4" id="KW-0812">Transmembrane</keyword>
<dbReference type="SUPFAM" id="SSF48726">
    <property type="entry name" value="Immunoglobulin"/>
    <property type="match status" value="1"/>
</dbReference>
<keyword evidence="2 4" id="KW-0472">Membrane</keyword>
<comment type="caution">
    <text evidence="7">The sequence shown here is derived from an EMBL/GenBank/DDBJ whole genome shotgun (WGS) entry which is preliminary data.</text>
</comment>
<dbReference type="Gene3D" id="2.60.40.10">
    <property type="entry name" value="Immunoglobulins"/>
    <property type="match status" value="1"/>
</dbReference>
<dbReference type="Proteomes" id="UP000550086">
    <property type="component" value="Unassembled WGS sequence"/>
</dbReference>
<dbReference type="EMBL" id="VZTM01036450">
    <property type="protein sequence ID" value="NXT01692.1"/>
    <property type="molecule type" value="Genomic_DNA"/>
</dbReference>
<keyword evidence="8" id="KW-1185">Reference proteome</keyword>
<feature type="signal peptide" evidence="5">
    <location>
        <begin position="1"/>
        <end position="19"/>
    </location>
</feature>
<comment type="subcellular location">
    <subcellularLocation>
        <location evidence="1">Membrane</location>
    </subcellularLocation>
</comment>
<feature type="transmembrane region" description="Helical" evidence="4">
    <location>
        <begin position="144"/>
        <end position="166"/>
    </location>
</feature>
<protein>
    <submittedName>
        <fullName evidence="7">BT1A1 protein</fullName>
    </submittedName>
</protein>
<dbReference type="GO" id="GO:0001817">
    <property type="term" value="P:regulation of cytokine production"/>
    <property type="evidence" value="ECO:0007669"/>
    <property type="project" value="TreeGrafter"/>
</dbReference>
<evidence type="ECO:0000256" key="3">
    <source>
        <dbReference type="ARBA" id="ARBA00023319"/>
    </source>
</evidence>
<sequence>PWGLLSPFLTLHLLRLGSAQFTVVGPGRPLLATVGQDIVLPCHLSPQMDARSLEVRWIRHQLSETVHLYQNGADQHWEQLEKYIGRTELPRAGLSSGSLDLRISGVRPSDDGQYVCTVRDEASYEAAVVHLEVAVPYFHDARPWMAALGVFLVVSVVSAALIAYLCRRKGVLSRALGESFTLRPPAK</sequence>
<dbReference type="SMART" id="SM00409">
    <property type="entry name" value="IG"/>
    <property type="match status" value="1"/>
</dbReference>
<dbReference type="FunFam" id="2.60.40.10:FF:000208">
    <property type="entry name" value="Butyrophilin subfamily 1 member A1"/>
    <property type="match status" value="1"/>
</dbReference>
<gene>
    <name evidence="7" type="primary">Btn1a1_2</name>
    <name evidence="7" type="ORF">JACJAC_R01157</name>
</gene>
<evidence type="ECO:0000256" key="1">
    <source>
        <dbReference type="ARBA" id="ARBA00004370"/>
    </source>
</evidence>
<name>A0A7L2Z3H9_JACJC</name>
<organism evidence="7 8">
    <name type="scientific">Jacana jacana</name>
    <name type="common">Wattled jacana</name>
    <name type="synonym">Parra jacana</name>
    <dbReference type="NCBI Taxonomy" id="54508"/>
    <lineage>
        <taxon>Eukaryota</taxon>
        <taxon>Metazoa</taxon>
        <taxon>Chordata</taxon>
        <taxon>Craniata</taxon>
        <taxon>Vertebrata</taxon>
        <taxon>Euteleostomi</taxon>
        <taxon>Archelosauria</taxon>
        <taxon>Archosauria</taxon>
        <taxon>Dinosauria</taxon>
        <taxon>Saurischia</taxon>
        <taxon>Theropoda</taxon>
        <taxon>Coelurosauria</taxon>
        <taxon>Aves</taxon>
        <taxon>Neognathae</taxon>
        <taxon>Neoaves</taxon>
        <taxon>Charadriiformes</taxon>
        <taxon>Jacanidae</taxon>
        <taxon>Jacana</taxon>
    </lineage>
</organism>
<evidence type="ECO:0000259" key="6">
    <source>
        <dbReference type="PROSITE" id="PS50835"/>
    </source>
</evidence>
<dbReference type="InterPro" id="IPR013783">
    <property type="entry name" value="Ig-like_fold"/>
</dbReference>
<keyword evidence="4" id="KW-1133">Transmembrane helix</keyword>
<dbReference type="InterPro" id="IPR003599">
    <property type="entry name" value="Ig_sub"/>
</dbReference>
<dbReference type="GO" id="GO:0050852">
    <property type="term" value="P:T cell receptor signaling pathway"/>
    <property type="evidence" value="ECO:0007669"/>
    <property type="project" value="TreeGrafter"/>
</dbReference>
<dbReference type="SMART" id="SM00406">
    <property type="entry name" value="IGv"/>
    <property type="match status" value="1"/>
</dbReference>
<dbReference type="CDD" id="cd05713">
    <property type="entry name" value="IgV_MOG_like"/>
    <property type="match status" value="1"/>
</dbReference>
<dbReference type="PANTHER" id="PTHR24100:SF149">
    <property type="entry name" value="BG-LIKE ANTIGEN 1-RELATED"/>
    <property type="match status" value="1"/>
</dbReference>
<dbReference type="InterPro" id="IPR007110">
    <property type="entry name" value="Ig-like_dom"/>
</dbReference>
<dbReference type="OrthoDB" id="9049620at2759"/>
<evidence type="ECO:0000313" key="7">
    <source>
        <dbReference type="EMBL" id="NXT01692.1"/>
    </source>
</evidence>
<dbReference type="GO" id="GO:0009897">
    <property type="term" value="C:external side of plasma membrane"/>
    <property type="evidence" value="ECO:0007669"/>
    <property type="project" value="TreeGrafter"/>
</dbReference>
<dbReference type="InterPro" id="IPR036179">
    <property type="entry name" value="Ig-like_dom_sf"/>
</dbReference>
<dbReference type="PROSITE" id="PS50835">
    <property type="entry name" value="IG_LIKE"/>
    <property type="match status" value="1"/>
</dbReference>
<dbReference type="InterPro" id="IPR050504">
    <property type="entry name" value="IgSF_BTN/MOG"/>
</dbReference>
<dbReference type="PANTHER" id="PTHR24100">
    <property type="entry name" value="BUTYROPHILIN"/>
    <property type="match status" value="1"/>
</dbReference>
<evidence type="ECO:0000256" key="2">
    <source>
        <dbReference type="ARBA" id="ARBA00023136"/>
    </source>
</evidence>
<keyword evidence="3" id="KW-0393">Immunoglobulin domain</keyword>
<evidence type="ECO:0000256" key="4">
    <source>
        <dbReference type="SAM" id="Phobius"/>
    </source>
</evidence>
<keyword evidence="5" id="KW-0732">Signal</keyword>
<evidence type="ECO:0000313" key="8">
    <source>
        <dbReference type="Proteomes" id="UP000550086"/>
    </source>
</evidence>
<feature type="chain" id="PRO_5029842529" evidence="5">
    <location>
        <begin position="20"/>
        <end position="187"/>
    </location>
</feature>
<dbReference type="Pfam" id="PF07686">
    <property type="entry name" value="V-set"/>
    <property type="match status" value="1"/>
</dbReference>
<proteinExistence type="predicted"/>